<comment type="caution">
    <text evidence="1">The sequence shown here is derived from an EMBL/GenBank/DDBJ whole genome shotgun (WGS) entry which is preliminary data.</text>
</comment>
<reference evidence="1 2" key="1">
    <citation type="submission" date="2020-08" db="EMBL/GenBank/DDBJ databases">
        <title>Genomic Encyclopedia of Type Strains, Phase III (KMG-III): the genomes of soil and plant-associated and newly described type strains.</title>
        <authorList>
            <person name="Whitman W."/>
        </authorList>
    </citation>
    <scope>NUCLEOTIDE SEQUENCE [LARGE SCALE GENOMIC DNA]</scope>
    <source>
        <strain evidence="1 2">CECT 8577</strain>
    </source>
</reference>
<dbReference type="Proteomes" id="UP000550714">
    <property type="component" value="Unassembled WGS sequence"/>
</dbReference>
<sequence length="32" mass="3422">MATRAGHAVVPLTFSVDGEAISQVAEWVERGH</sequence>
<protein>
    <submittedName>
        <fullName evidence="1">Uncharacterized protein</fullName>
    </submittedName>
</protein>
<proteinExistence type="predicted"/>
<accession>A0A839S4E5</accession>
<evidence type="ECO:0000313" key="1">
    <source>
        <dbReference type="EMBL" id="MBB3051557.1"/>
    </source>
</evidence>
<organism evidence="1 2">
    <name type="scientific">Prauserella isguenensis</name>
    <dbReference type="NCBI Taxonomy" id="1470180"/>
    <lineage>
        <taxon>Bacteria</taxon>
        <taxon>Bacillati</taxon>
        <taxon>Actinomycetota</taxon>
        <taxon>Actinomycetes</taxon>
        <taxon>Pseudonocardiales</taxon>
        <taxon>Pseudonocardiaceae</taxon>
        <taxon>Prauserella</taxon>
    </lineage>
</organism>
<evidence type="ECO:0000313" key="2">
    <source>
        <dbReference type="Proteomes" id="UP000550714"/>
    </source>
</evidence>
<name>A0A839S4E5_9PSEU</name>
<dbReference type="AlphaFoldDB" id="A0A839S4E5"/>
<dbReference type="EMBL" id="JACHWU010000002">
    <property type="protein sequence ID" value="MBB3051557.1"/>
    <property type="molecule type" value="Genomic_DNA"/>
</dbReference>
<keyword evidence="2" id="KW-1185">Reference proteome</keyword>
<gene>
    <name evidence="1" type="ORF">FHS23_002580</name>
</gene>